<protein>
    <submittedName>
        <fullName evidence="1">Uncharacterized protein</fullName>
    </submittedName>
</protein>
<comment type="caution">
    <text evidence="1">The sequence shown here is derived from an EMBL/GenBank/DDBJ whole genome shotgun (WGS) entry which is preliminary data.</text>
</comment>
<gene>
    <name evidence="1" type="ORF">GCM10011578_088460</name>
</gene>
<proteinExistence type="predicted"/>
<name>A0A918CWP5_9ACTN</name>
<keyword evidence="2" id="KW-1185">Reference proteome</keyword>
<dbReference type="EMBL" id="BMML01000033">
    <property type="protein sequence ID" value="GGN40797.1"/>
    <property type="molecule type" value="Genomic_DNA"/>
</dbReference>
<dbReference type="Proteomes" id="UP000653411">
    <property type="component" value="Unassembled WGS sequence"/>
</dbReference>
<reference evidence="1" key="1">
    <citation type="journal article" date="2014" name="Int. J. Syst. Evol. Microbiol.">
        <title>Complete genome sequence of Corynebacterium casei LMG S-19264T (=DSM 44701T), isolated from a smear-ripened cheese.</title>
        <authorList>
            <consortium name="US DOE Joint Genome Institute (JGI-PGF)"/>
            <person name="Walter F."/>
            <person name="Albersmeier A."/>
            <person name="Kalinowski J."/>
            <person name="Ruckert C."/>
        </authorList>
    </citation>
    <scope>NUCLEOTIDE SEQUENCE</scope>
    <source>
        <strain evidence="1">CGMCC 4.7110</strain>
    </source>
</reference>
<evidence type="ECO:0000313" key="2">
    <source>
        <dbReference type="Proteomes" id="UP000653411"/>
    </source>
</evidence>
<organism evidence="1 2">
    <name type="scientific">Streptomyces fuscichromogenes</name>
    <dbReference type="NCBI Taxonomy" id="1324013"/>
    <lineage>
        <taxon>Bacteria</taxon>
        <taxon>Bacillati</taxon>
        <taxon>Actinomycetota</taxon>
        <taxon>Actinomycetes</taxon>
        <taxon>Kitasatosporales</taxon>
        <taxon>Streptomycetaceae</taxon>
        <taxon>Streptomyces</taxon>
    </lineage>
</organism>
<evidence type="ECO:0000313" key="1">
    <source>
        <dbReference type="EMBL" id="GGN40797.1"/>
    </source>
</evidence>
<accession>A0A918CWP5</accession>
<dbReference type="RefSeq" id="WP_268239964.1">
    <property type="nucleotide sequence ID" value="NZ_BMML01000033.1"/>
</dbReference>
<dbReference type="AlphaFoldDB" id="A0A918CWP5"/>
<sequence length="44" mass="4876">MSTRYRIIKLRSGWGVEDTHTGTVWTGMVRVGAVQLADRLNSVG</sequence>
<reference evidence="1" key="2">
    <citation type="submission" date="2020-09" db="EMBL/GenBank/DDBJ databases">
        <authorList>
            <person name="Sun Q."/>
            <person name="Zhou Y."/>
        </authorList>
    </citation>
    <scope>NUCLEOTIDE SEQUENCE</scope>
    <source>
        <strain evidence="1">CGMCC 4.7110</strain>
    </source>
</reference>